<feature type="transmembrane region" description="Helical" evidence="5">
    <location>
        <begin position="75"/>
        <end position="102"/>
    </location>
</feature>
<sequence length="243" mass="25760">MVVATTPDRPAPVEPATSAQARWWRPRLPATAAYLAGLIVVSAIFSALSDSAQTRMVLHASTNLHNLLSGRLGTLLASAFVIGDAVGSWVIIPLLACLLALAELRFGALRLVRVFLVGHVGATLLVAAGLWVGVRAGWVPASIRWAEDVGVSYGAMALIGALVAAMPYRWRIAWSTVWFIVAVEGVLIGQTFTQAGHLVALTIGTAVGFFMIWSRTTIRRRLTRIEGALLAASAVLAAILLMG</sequence>
<comment type="caution">
    <text evidence="6">The sequence shown here is derived from an EMBL/GenBank/DDBJ whole genome shotgun (WGS) entry which is preliminary data.</text>
</comment>
<dbReference type="EMBL" id="JAAXOS010000018">
    <property type="protein sequence ID" value="NKY30434.1"/>
    <property type="molecule type" value="Genomic_DNA"/>
</dbReference>
<dbReference type="InterPro" id="IPR046862">
    <property type="entry name" value="Rhomboid_2"/>
</dbReference>
<evidence type="ECO:0000256" key="2">
    <source>
        <dbReference type="ARBA" id="ARBA00022692"/>
    </source>
</evidence>
<protein>
    <submittedName>
        <fullName evidence="6">Uncharacterized protein</fullName>
    </submittedName>
</protein>
<gene>
    <name evidence="6" type="ORF">HGB38_30090</name>
</gene>
<evidence type="ECO:0000313" key="6">
    <source>
        <dbReference type="EMBL" id="NKY30434.1"/>
    </source>
</evidence>
<evidence type="ECO:0000313" key="7">
    <source>
        <dbReference type="Proteomes" id="UP000540698"/>
    </source>
</evidence>
<keyword evidence="2 5" id="KW-0812">Transmembrane</keyword>
<proteinExistence type="predicted"/>
<feature type="transmembrane region" description="Helical" evidence="5">
    <location>
        <begin position="28"/>
        <end position="48"/>
    </location>
</feature>
<dbReference type="RefSeq" id="WP_062971747.1">
    <property type="nucleotide sequence ID" value="NZ_JAAXOS010000018.1"/>
</dbReference>
<evidence type="ECO:0000256" key="1">
    <source>
        <dbReference type="ARBA" id="ARBA00004141"/>
    </source>
</evidence>
<dbReference type="SUPFAM" id="SSF144091">
    <property type="entry name" value="Rhomboid-like"/>
    <property type="match status" value="1"/>
</dbReference>
<feature type="transmembrane region" description="Helical" evidence="5">
    <location>
        <begin position="195"/>
        <end position="213"/>
    </location>
</feature>
<keyword evidence="7" id="KW-1185">Reference proteome</keyword>
<feature type="transmembrane region" description="Helical" evidence="5">
    <location>
        <begin position="225"/>
        <end position="242"/>
    </location>
</feature>
<feature type="transmembrane region" description="Helical" evidence="5">
    <location>
        <begin position="145"/>
        <end position="165"/>
    </location>
</feature>
<evidence type="ECO:0000256" key="4">
    <source>
        <dbReference type="ARBA" id="ARBA00023136"/>
    </source>
</evidence>
<accession>A0A7X6L9M4</accession>
<feature type="transmembrane region" description="Helical" evidence="5">
    <location>
        <begin position="172"/>
        <end position="189"/>
    </location>
</feature>
<dbReference type="Proteomes" id="UP000540698">
    <property type="component" value="Unassembled WGS sequence"/>
</dbReference>
<dbReference type="AlphaFoldDB" id="A0A7X6L9M4"/>
<dbReference type="Pfam" id="PF20401">
    <property type="entry name" value="Rhomboid_2"/>
    <property type="match status" value="1"/>
</dbReference>
<dbReference type="InterPro" id="IPR035952">
    <property type="entry name" value="Rhomboid-like_sf"/>
</dbReference>
<dbReference type="GO" id="GO:0016020">
    <property type="term" value="C:membrane"/>
    <property type="evidence" value="ECO:0007669"/>
    <property type="project" value="UniProtKB-SubCell"/>
</dbReference>
<organism evidence="6 7">
    <name type="scientific">Nocardia gamkensis</name>
    <dbReference type="NCBI Taxonomy" id="352869"/>
    <lineage>
        <taxon>Bacteria</taxon>
        <taxon>Bacillati</taxon>
        <taxon>Actinomycetota</taxon>
        <taxon>Actinomycetes</taxon>
        <taxon>Mycobacteriales</taxon>
        <taxon>Nocardiaceae</taxon>
        <taxon>Nocardia</taxon>
    </lineage>
</organism>
<evidence type="ECO:0000256" key="3">
    <source>
        <dbReference type="ARBA" id="ARBA00022989"/>
    </source>
</evidence>
<comment type="subcellular location">
    <subcellularLocation>
        <location evidence="1">Membrane</location>
        <topology evidence="1">Multi-pass membrane protein</topology>
    </subcellularLocation>
</comment>
<reference evidence="6 7" key="1">
    <citation type="submission" date="2020-04" db="EMBL/GenBank/DDBJ databases">
        <title>MicrobeNet Type strains.</title>
        <authorList>
            <person name="Nicholson A.C."/>
        </authorList>
    </citation>
    <scope>NUCLEOTIDE SEQUENCE [LARGE SCALE GENOMIC DNA]</scope>
    <source>
        <strain evidence="6 7">DSM 44956</strain>
    </source>
</reference>
<evidence type="ECO:0000256" key="5">
    <source>
        <dbReference type="SAM" id="Phobius"/>
    </source>
</evidence>
<name>A0A7X6L9M4_9NOCA</name>
<keyword evidence="3 5" id="KW-1133">Transmembrane helix</keyword>
<feature type="transmembrane region" description="Helical" evidence="5">
    <location>
        <begin position="114"/>
        <end position="133"/>
    </location>
</feature>
<keyword evidence="4 5" id="KW-0472">Membrane</keyword>